<proteinExistence type="predicted"/>
<evidence type="ECO:0000313" key="2">
    <source>
        <dbReference type="Proteomes" id="UP001232493"/>
    </source>
</evidence>
<organism evidence="1 2">
    <name type="scientific">Marinitoga aeolica</name>
    <dbReference type="NCBI Taxonomy" id="2809031"/>
    <lineage>
        <taxon>Bacteria</taxon>
        <taxon>Thermotogati</taxon>
        <taxon>Thermotogota</taxon>
        <taxon>Thermotogae</taxon>
        <taxon>Petrotogales</taxon>
        <taxon>Petrotogaceae</taxon>
        <taxon>Marinitoga</taxon>
    </lineage>
</organism>
<dbReference type="Gene3D" id="3.40.720.10">
    <property type="entry name" value="Alkaline Phosphatase, subunit A"/>
    <property type="match status" value="1"/>
</dbReference>
<dbReference type="Pfam" id="PF00245">
    <property type="entry name" value="Alk_phosphatase"/>
    <property type="match status" value="1"/>
</dbReference>
<dbReference type="InterPro" id="IPR001952">
    <property type="entry name" value="Alkaline_phosphatase"/>
</dbReference>
<sequence>MSKQANNDKNKVKELVKKYYNIDLTNEDMEYFDTLVKEQAGSYYAFSNAIGRVVSRKAHIGWTTFDHTGAPVAVYAFGSGAENFKGFYDNTDIPRIIGRIAGYSLTYPVYKLPTTGNH</sequence>
<dbReference type="Proteomes" id="UP001232493">
    <property type="component" value="Chromosome"/>
</dbReference>
<dbReference type="InterPro" id="IPR017850">
    <property type="entry name" value="Alkaline_phosphatase_core_sf"/>
</dbReference>
<accession>A0ABY8PTV4</accession>
<reference evidence="1 2" key="1">
    <citation type="submission" date="2021-02" db="EMBL/GenBank/DDBJ databases">
        <title>Characterization of Marinitoga sp. nov. str. BP5-C20A.</title>
        <authorList>
            <person name="Erauso G."/>
            <person name="Postec A."/>
        </authorList>
    </citation>
    <scope>NUCLEOTIDE SEQUENCE [LARGE SCALE GENOMIC DNA]</scope>
    <source>
        <strain evidence="1 2">BP5-C20A</strain>
    </source>
</reference>
<protein>
    <submittedName>
        <fullName evidence="1">Alkaline phosphatase</fullName>
    </submittedName>
</protein>
<dbReference type="EMBL" id="CP069362">
    <property type="protein sequence ID" value="WGS66078.1"/>
    <property type="molecule type" value="Genomic_DNA"/>
</dbReference>
<keyword evidence="2" id="KW-1185">Reference proteome</keyword>
<dbReference type="SUPFAM" id="SSF53649">
    <property type="entry name" value="Alkaline phosphatase-like"/>
    <property type="match status" value="1"/>
</dbReference>
<dbReference type="Gene3D" id="1.10.60.40">
    <property type="match status" value="1"/>
</dbReference>
<evidence type="ECO:0000313" key="1">
    <source>
        <dbReference type="EMBL" id="WGS66078.1"/>
    </source>
</evidence>
<gene>
    <name evidence="1" type="ORF">JRV97_05030</name>
</gene>
<name>A0ABY8PTV4_9BACT</name>